<protein>
    <recommendedName>
        <fullName evidence="5">DUF4367 domain-containing protein</fullName>
    </recommendedName>
</protein>
<keyword evidence="2" id="KW-0812">Transmembrane</keyword>
<keyword evidence="2" id="KW-1133">Transmembrane helix</keyword>
<name>A0ABS1VSW0_9ACTN</name>
<gene>
    <name evidence="3" type="ORF">JKJ07_24940</name>
</gene>
<accession>A0ABS1VSW0</accession>
<evidence type="ECO:0000313" key="3">
    <source>
        <dbReference type="EMBL" id="MBL7257553.1"/>
    </source>
</evidence>
<dbReference type="RefSeq" id="WP_202994191.1">
    <property type="nucleotide sequence ID" value="NZ_JAENHO010000007.1"/>
</dbReference>
<dbReference type="EMBL" id="JAENHO010000007">
    <property type="protein sequence ID" value="MBL7257553.1"/>
    <property type="molecule type" value="Genomic_DNA"/>
</dbReference>
<sequence length="198" mass="20739">MTDDDDLRSRLRRTDPAAGLTPAAPEDISNLLEKTMTTAVVRPRFDTRLLTMAAAVIVLIAAVGGFLVTRPQPSSGPSQPVAAPVTTELAAPPAANAKCIEPTAAKLKEYADFAFAGTVTGISRGTVTLAVTRVYLGKPVTEVRVAQEGYSSETLMGSGRFENGLDYLVASNEGGILVCGYSGEATAPGLQELYDEAF</sequence>
<reference evidence="3 4" key="1">
    <citation type="submission" date="2021-01" db="EMBL/GenBank/DDBJ databases">
        <title>Actinoplanes sp. nov. LDG1-01 isolated from lichen.</title>
        <authorList>
            <person name="Saeng-In P."/>
            <person name="Phongsopitanun W."/>
            <person name="Kanchanasin P."/>
            <person name="Yuki M."/>
            <person name="Kudo T."/>
            <person name="Ohkuma M."/>
            <person name="Tanasupawat S."/>
        </authorList>
    </citation>
    <scope>NUCLEOTIDE SEQUENCE [LARGE SCALE GENOMIC DNA]</scope>
    <source>
        <strain evidence="3 4">LDG1-01</strain>
    </source>
</reference>
<evidence type="ECO:0008006" key="5">
    <source>
        <dbReference type="Google" id="ProtNLM"/>
    </source>
</evidence>
<keyword evidence="4" id="KW-1185">Reference proteome</keyword>
<comment type="caution">
    <text evidence="3">The sequence shown here is derived from an EMBL/GenBank/DDBJ whole genome shotgun (WGS) entry which is preliminary data.</text>
</comment>
<feature type="transmembrane region" description="Helical" evidence="2">
    <location>
        <begin position="49"/>
        <end position="68"/>
    </location>
</feature>
<evidence type="ECO:0000256" key="2">
    <source>
        <dbReference type="SAM" id="Phobius"/>
    </source>
</evidence>
<evidence type="ECO:0000256" key="1">
    <source>
        <dbReference type="SAM" id="MobiDB-lite"/>
    </source>
</evidence>
<evidence type="ECO:0000313" key="4">
    <source>
        <dbReference type="Proteomes" id="UP000598996"/>
    </source>
</evidence>
<feature type="region of interest" description="Disordered" evidence="1">
    <location>
        <begin position="1"/>
        <end position="24"/>
    </location>
</feature>
<keyword evidence="2" id="KW-0472">Membrane</keyword>
<proteinExistence type="predicted"/>
<organism evidence="3 4">
    <name type="scientific">Paractinoplanes lichenicola</name>
    <dbReference type="NCBI Taxonomy" id="2802976"/>
    <lineage>
        <taxon>Bacteria</taxon>
        <taxon>Bacillati</taxon>
        <taxon>Actinomycetota</taxon>
        <taxon>Actinomycetes</taxon>
        <taxon>Micromonosporales</taxon>
        <taxon>Micromonosporaceae</taxon>
        <taxon>Paractinoplanes</taxon>
    </lineage>
</organism>
<dbReference type="Proteomes" id="UP000598996">
    <property type="component" value="Unassembled WGS sequence"/>
</dbReference>